<dbReference type="Proteomes" id="UP001493487">
    <property type="component" value="Unassembled WGS sequence"/>
</dbReference>
<protein>
    <submittedName>
        <fullName evidence="3">SDR family oxidoreductase</fullName>
        <ecNumber evidence="3">1.-.-.-</ecNumber>
    </submittedName>
</protein>
<evidence type="ECO:0000256" key="1">
    <source>
        <dbReference type="ARBA" id="ARBA00006484"/>
    </source>
</evidence>
<gene>
    <name evidence="3" type="ORF">QJS35_19930</name>
</gene>
<evidence type="ECO:0000256" key="2">
    <source>
        <dbReference type="ARBA" id="ARBA00023002"/>
    </source>
</evidence>
<proteinExistence type="inferred from homology"/>
<dbReference type="InterPro" id="IPR002347">
    <property type="entry name" value="SDR_fam"/>
</dbReference>
<dbReference type="EC" id="1.-.-.-" evidence="3"/>
<dbReference type="CDD" id="cd05233">
    <property type="entry name" value="SDR_c"/>
    <property type="match status" value="1"/>
</dbReference>
<dbReference type="SUPFAM" id="SSF51735">
    <property type="entry name" value="NAD(P)-binding Rossmann-fold domains"/>
    <property type="match status" value="1"/>
</dbReference>
<keyword evidence="2 3" id="KW-0560">Oxidoreductase</keyword>
<comment type="caution">
    <text evidence="3">The sequence shown here is derived from an EMBL/GenBank/DDBJ whole genome shotgun (WGS) entry which is preliminary data.</text>
</comment>
<keyword evidence="4" id="KW-1185">Reference proteome</keyword>
<dbReference type="PANTHER" id="PTHR24321:SF8">
    <property type="entry name" value="ESTRADIOL 17-BETA-DEHYDROGENASE 8-RELATED"/>
    <property type="match status" value="1"/>
</dbReference>
<dbReference type="GO" id="GO:0016491">
    <property type="term" value="F:oxidoreductase activity"/>
    <property type="evidence" value="ECO:0007669"/>
    <property type="project" value="UniProtKB-KW"/>
</dbReference>
<organism evidence="3 4">
    <name type="scientific">Cohnella silvisoli</name>
    <dbReference type="NCBI Taxonomy" id="2873699"/>
    <lineage>
        <taxon>Bacteria</taxon>
        <taxon>Bacillati</taxon>
        <taxon>Bacillota</taxon>
        <taxon>Bacilli</taxon>
        <taxon>Bacillales</taxon>
        <taxon>Paenibacillaceae</taxon>
        <taxon>Cohnella</taxon>
    </lineage>
</organism>
<dbReference type="InterPro" id="IPR036291">
    <property type="entry name" value="NAD(P)-bd_dom_sf"/>
</dbReference>
<dbReference type="EMBL" id="JASKHM010000012">
    <property type="protein sequence ID" value="MEQ4484657.1"/>
    <property type="molecule type" value="Genomic_DNA"/>
</dbReference>
<dbReference type="PRINTS" id="PR00081">
    <property type="entry name" value="GDHRDH"/>
</dbReference>
<sequence length="252" mass="27158">MNSLSLQDKVILITGALGDGGAGAIKLFLKKGASIAATDLKSIDKFPEWEVLQKQYGSDRMYYMESDFTNEDQVQSVMEGVDRYFGRLNGAYHNVYANPSLSIAEMSMQDWEQSLRGTLTSAFLMCKYAAQLMIASGGGSIVNTSSILGTKPSGANASYGAGKAGMEQLTRYAAVEYAKYGIRVNAVVPGDFKGEQLLATMPPSHFEEMRAITLIGRSGTTDEINEVAAFLLSDAATYVTGSMYPVNGGLWI</sequence>
<dbReference type="RefSeq" id="WP_232187039.1">
    <property type="nucleotide sequence ID" value="NZ_JAIOAP010000011.1"/>
</dbReference>
<dbReference type="PANTHER" id="PTHR24321">
    <property type="entry name" value="DEHYDROGENASES, SHORT CHAIN"/>
    <property type="match status" value="1"/>
</dbReference>
<dbReference type="Gene3D" id="3.40.50.720">
    <property type="entry name" value="NAD(P)-binding Rossmann-like Domain"/>
    <property type="match status" value="1"/>
</dbReference>
<evidence type="ECO:0000313" key="4">
    <source>
        <dbReference type="Proteomes" id="UP001493487"/>
    </source>
</evidence>
<dbReference type="Pfam" id="PF13561">
    <property type="entry name" value="adh_short_C2"/>
    <property type="match status" value="1"/>
</dbReference>
<name>A0ABV1KYR7_9BACL</name>
<comment type="similarity">
    <text evidence="1">Belongs to the short-chain dehydrogenases/reductases (SDR) family.</text>
</comment>
<accession>A0ABV1KYR7</accession>
<reference evidence="3 4" key="1">
    <citation type="journal article" date="2023" name="Genome Announc.">
        <title>Pan-Genome Analyses of the Genus Cohnella and Proposal of the Novel Species Cohnella silvisoli sp. nov., Isolated from Forest Soil.</title>
        <authorList>
            <person name="Wang C."/>
            <person name="Mao L."/>
            <person name="Bao G."/>
            <person name="Zhu H."/>
        </authorList>
    </citation>
    <scope>NUCLEOTIDE SEQUENCE [LARGE SCALE GENOMIC DNA]</scope>
    <source>
        <strain evidence="3 4">NL03-T5-1</strain>
    </source>
</reference>
<evidence type="ECO:0000313" key="3">
    <source>
        <dbReference type="EMBL" id="MEQ4484657.1"/>
    </source>
</evidence>